<feature type="signal peptide" evidence="1">
    <location>
        <begin position="1"/>
        <end position="31"/>
    </location>
</feature>
<name>A0A918DRF3_9GAMM</name>
<protein>
    <recommendedName>
        <fullName evidence="4">DUF1302 domain-containing protein</fullName>
    </recommendedName>
</protein>
<proteinExistence type="predicted"/>
<evidence type="ECO:0000313" key="2">
    <source>
        <dbReference type="EMBL" id="GGO79306.1"/>
    </source>
</evidence>
<gene>
    <name evidence="2" type="ORF">GCM10011348_13260</name>
</gene>
<dbReference type="Pfam" id="PF06980">
    <property type="entry name" value="DUF1302"/>
    <property type="match status" value="1"/>
</dbReference>
<comment type="caution">
    <text evidence="2">The sequence shown here is derived from an EMBL/GenBank/DDBJ whole genome shotgun (WGS) entry which is preliminary data.</text>
</comment>
<dbReference type="RefSeq" id="WP_188859696.1">
    <property type="nucleotide sequence ID" value="NZ_BMLT01000003.1"/>
</dbReference>
<evidence type="ECO:0000256" key="1">
    <source>
        <dbReference type="SAM" id="SignalP"/>
    </source>
</evidence>
<dbReference type="InterPro" id="IPR010727">
    <property type="entry name" value="DUF1302"/>
</dbReference>
<sequence length="527" mass="56790">MKYSIPFNRNKINLAVLAAAVGLFHQAPVQAVELNFGDDSELTGNLDFTLGYATSFRATDADKSALDPANNLLGSYATPNYLSDARVPDAGDRISNVFKVIAEAGLQWRNYGFVGSVSYQYDTEIMDGDSVDFNGDAAPWSDAAEDYAGNNLEVLDAYVYGSFDIGSSPLELRAGKQVINWGEGLFFLDGVATQVPLNINKLVTPGAELKEAYIGVESLYGQLGIGDASSLEAYVQTNWRRTEFPPKGTFYGDDAFFRGGDETDPLLGIALRDPDQEPDDSGQWGLSARTTLGNTELGLYYSRYHETFPFVTANTAGNSAFGLAQFWPEDIDMFGASLATTLGSWSVNGEIAYRPNRPLFQSLGSADAFTNAAMTNAEEHDTVSASAHGIWLGGPSVLGLDSQVVLLQVGADYVGGDLSNLAPNSSITKGSESVDDLAYGVAFEWTGTWQGVYPGTDLSLDLYLQHDIKGNSHFWGNFAEDRTLGALTATAAIGTDLEASAGYSWVSQDNSHYETQDVVNLSVNYKF</sequence>
<evidence type="ECO:0000313" key="3">
    <source>
        <dbReference type="Proteomes" id="UP000599578"/>
    </source>
</evidence>
<feature type="chain" id="PRO_5037732691" description="DUF1302 domain-containing protein" evidence="1">
    <location>
        <begin position="32"/>
        <end position="527"/>
    </location>
</feature>
<dbReference type="EMBL" id="BMLT01000003">
    <property type="protein sequence ID" value="GGO79306.1"/>
    <property type="molecule type" value="Genomic_DNA"/>
</dbReference>
<evidence type="ECO:0008006" key="4">
    <source>
        <dbReference type="Google" id="ProtNLM"/>
    </source>
</evidence>
<keyword evidence="3" id="KW-1185">Reference proteome</keyword>
<reference evidence="2 3" key="1">
    <citation type="journal article" date="2014" name="Int. J. Syst. Evol. Microbiol.">
        <title>Complete genome sequence of Corynebacterium casei LMG S-19264T (=DSM 44701T), isolated from a smear-ripened cheese.</title>
        <authorList>
            <consortium name="US DOE Joint Genome Institute (JGI-PGF)"/>
            <person name="Walter F."/>
            <person name="Albersmeier A."/>
            <person name="Kalinowski J."/>
            <person name="Ruckert C."/>
        </authorList>
    </citation>
    <scope>NUCLEOTIDE SEQUENCE [LARGE SCALE GENOMIC DNA]</scope>
    <source>
        <strain evidence="2 3">CGMCC 1.7286</strain>
    </source>
</reference>
<organism evidence="2 3">
    <name type="scientific">Marinobacterium nitratireducens</name>
    <dbReference type="NCBI Taxonomy" id="518897"/>
    <lineage>
        <taxon>Bacteria</taxon>
        <taxon>Pseudomonadati</taxon>
        <taxon>Pseudomonadota</taxon>
        <taxon>Gammaproteobacteria</taxon>
        <taxon>Oceanospirillales</taxon>
        <taxon>Oceanospirillaceae</taxon>
        <taxon>Marinobacterium</taxon>
    </lineage>
</organism>
<dbReference type="Proteomes" id="UP000599578">
    <property type="component" value="Unassembled WGS sequence"/>
</dbReference>
<accession>A0A918DRF3</accession>
<dbReference type="AlphaFoldDB" id="A0A918DRF3"/>
<keyword evidence="1" id="KW-0732">Signal</keyword>